<sequence>MVLAQILKAEPTASTIPAKSTTVDTLLISSKEWFVKYIKSAPVKKFVAKIKNVKKVNFKAGLFWV</sequence>
<protein>
    <submittedName>
        <fullName evidence="1">Uncharacterized protein</fullName>
    </submittedName>
</protein>
<proteinExistence type="predicted"/>
<reference evidence="1 2" key="1">
    <citation type="journal article" date="2015" name="Int. J. Syst. Evol. Microbiol.">
        <title>Bacillus glycinifermentans sp. nov., isolated from fermented soybean paste.</title>
        <authorList>
            <person name="Kim S.J."/>
            <person name="Dunlap C.A."/>
            <person name="Kwon S.W."/>
            <person name="Rooney A.P."/>
        </authorList>
    </citation>
    <scope>NUCLEOTIDE SEQUENCE [LARGE SCALE GENOMIC DNA]</scope>
    <source>
        <strain evidence="1 2">GO-13</strain>
    </source>
</reference>
<accession>A0A0J6ETV8</accession>
<gene>
    <name evidence="1" type="ORF">AB447_224430</name>
</gene>
<evidence type="ECO:0000313" key="1">
    <source>
        <dbReference type="EMBL" id="KRT89284.1"/>
    </source>
</evidence>
<dbReference type="EMBL" id="LECW02000051">
    <property type="protein sequence ID" value="KRT89284.1"/>
    <property type="molecule type" value="Genomic_DNA"/>
</dbReference>
<accession>A0A0J6E569</accession>
<comment type="caution">
    <text evidence="1">The sequence shown here is derived from an EMBL/GenBank/DDBJ whole genome shotgun (WGS) entry which is preliminary data.</text>
</comment>
<organism evidence="1 2">
    <name type="scientific">Bacillus glycinifermentans</name>
    <dbReference type="NCBI Taxonomy" id="1664069"/>
    <lineage>
        <taxon>Bacteria</taxon>
        <taxon>Bacillati</taxon>
        <taxon>Bacillota</taxon>
        <taxon>Bacilli</taxon>
        <taxon>Bacillales</taxon>
        <taxon>Bacillaceae</taxon>
        <taxon>Bacillus</taxon>
    </lineage>
</organism>
<dbReference type="AlphaFoldDB" id="A0A0J6E569"/>
<name>A0A0J6E569_9BACI</name>
<dbReference type="Proteomes" id="UP000036168">
    <property type="component" value="Unassembled WGS sequence"/>
</dbReference>
<evidence type="ECO:0000313" key="2">
    <source>
        <dbReference type="Proteomes" id="UP000036168"/>
    </source>
</evidence>
<dbReference type="PATRIC" id="fig|1664069.3.peg.2316"/>